<proteinExistence type="inferred from homology"/>
<dbReference type="InParanoid" id="A2FDD9"/>
<protein>
    <recommendedName>
        <fullName evidence="4">protein disulfide-isomerase</fullName>
        <ecNumber evidence="4">5.3.4.1</ecNumber>
    </recommendedName>
</protein>
<dbReference type="GO" id="GO:0006457">
    <property type="term" value="P:protein folding"/>
    <property type="evidence" value="ECO:0000318"/>
    <property type="project" value="GO_Central"/>
</dbReference>
<keyword evidence="10" id="KW-1185">Reference proteome</keyword>
<comment type="catalytic activity">
    <reaction evidence="1">
        <text>Catalyzes the rearrangement of -S-S- bonds in proteins.</text>
        <dbReference type="EC" id="5.3.4.1"/>
    </reaction>
</comment>
<evidence type="ECO:0000256" key="6">
    <source>
        <dbReference type="ARBA" id="ARBA00023235"/>
    </source>
</evidence>
<sequence>MLSFFLALTLSKQSKLSKNLEETNILYLTESNFSRTVKELPAFFLFIYQGGDKNEQYRAVRDFLATASGLGTRCYFGVLDGEKNRNIVRKLNLIYTRGYYFYRYGKRICNYYGSQTTGGFLNFVMSKTGMPFTTFDDYPSAQDVIEGNEVTVVLFIPKVGGPDFDKFTELSEILRDNFTFGLVADELLADDLNVSKFPTLKLYRNVDHAQATYNEDFSTASLIDITSWINYNSRPLINVFQINKQDDYIKKKPVIVFFVPVNEEPRAQIMPTIVKLSENFGEDLNFTQIDAVTGNRFMMDLGFSRYADPCVAILQYTGRNKFTKNRFPEDADFIYEDISSWIIEYLDGKMKAEVKSSDVPQDYNGSIRFLSANNFKEEVIDPDVAVLVLYFEPWDQQFQRFKDIFTEIADEFMNKSVKRVRLAALNVHANDIVYGPEPKRTPCLYLFNRGSKDKPELYTGKFNKEAVVDFLDDETGVRTEL</sequence>
<evidence type="ECO:0000256" key="1">
    <source>
        <dbReference type="ARBA" id="ARBA00001182"/>
    </source>
</evidence>
<dbReference type="Pfam" id="PF13848">
    <property type="entry name" value="Thioredoxin_6"/>
    <property type="match status" value="1"/>
</dbReference>
<organism evidence="9 10">
    <name type="scientific">Trichomonas vaginalis (strain ATCC PRA-98 / G3)</name>
    <dbReference type="NCBI Taxonomy" id="412133"/>
    <lineage>
        <taxon>Eukaryota</taxon>
        <taxon>Metamonada</taxon>
        <taxon>Parabasalia</taxon>
        <taxon>Trichomonadida</taxon>
        <taxon>Trichomonadidae</taxon>
        <taxon>Trichomonas</taxon>
    </lineage>
</organism>
<dbReference type="FunFam" id="3.40.30.10:FF:000358">
    <property type="entry name" value="Protein disulfide-isomerase"/>
    <property type="match status" value="1"/>
</dbReference>
<dbReference type="InterPro" id="IPR013766">
    <property type="entry name" value="Thioredoxin_domain"/>
</dbReference>
<dbReference type="SUPFAM" id="SSF52833">
    <property type="entry name" value="Thioredoxin-like"/>
    <property type="match status" value="4"/>
</dbReference>
<dbReference type="KEGG" id="tva:4754868"/>
<evidence type="ECO:0000256" key="2">
    <source>
        <dbReference type="ARBA" id="ARBA00004319"/>
    </source>
</evidence>
<dbReference type="VEuPathDB" id="TrichDB:TVAG_086290"/>
<keyword evidence="6" id="KW-0413">Isomerase</keyword>
<dbReference type="RefSeq" id="XP_001310020.1">
    <property type="nucleotide sequence ID" value="XM_001310019.1"/>
</dbReference>
<name>A2FDD9_TRIV3</name>
<dbReference type="Gene3D" id="3.40.30.10">
    <property type="entry name" value="Glutaredoxin"/>
    <property type="match status" value="3"/>
</dbReference>
<evidence type="ECO:0000256" key="3">
    <source>
        <dbReference type="ARBA" id="ARBA00006347"/>
    </source>
</evidence>
<keyword evidence="7" id="KW-0676">Redox-active center</keyword>
<reference evidence="9" key="1">
    <citation type="submission" date="2006-10" db="EMBL/GenBank/DDBJ databases">
        <authorList>
            <person name="Amadeo P."/>
            <person name="Zhao Q."/>
            <person name="Wortman J."/>
            <person name="Fraser-Liggett C."/>
            <person name="Carlton J."/>
        </authorList>
    </citation>
    <scope>NUCLEOTIDE SEQUENCE</scope>
    <source>
        <strain evidence="9">G3</strain>
    </source>
</reference>
<evidence type="ECO:0000256" key="4">
    <source>
        <dbReference type="ARBA" id="ARBA00012723"/>
    </source>
</evidence>
<feature type="domain" description="Thioredoxin" evidence="8">
    <location>
        <begin position="369"/>
        <end position="472"/>
    </location>
</feature>
<comment type="similarity">
    <text evidence="3">Belongs to the protein disulfide isomerase family.</text>
</comment>
<dbReference type="STRING" id="5722.A2FDD9"/>
<dbReference type="GO" id="GO:0034976">
    <property type="term" value="P:response to endoplasmic reticulum stress"/>
    <property type="evidence" value="ECO:0000318"/>
    <property type="project" value="GO_Central"/>
</dbReference>
<evidence type="ECO:0000313" key="9">
    <source>
        <dbReference type="EMBL" id="EAX97090.1"/>
    </source>
</evidence>
<accession>A2FDD9</accession>
<dbReference type="VEuPathDB" id="TrichDB:TVAGG3_0526230"/>
<dbReference type="Proteomes" id="UP000001542">
    <property type="component" value="Unassembled WGS sequence"/>
</dbReference>
<dbReference type="GO" id="GO:0005783">
    <property type="term" value="C:endoplasmic reticulum"/>
    <property type="evidence" value="ECO:0000318"/>
    <property type="project" value="GO_Central"/>
</dbReference>
<dbReference type="eggNOG" id="KOG0190">
    <property type="taxonomic scope" value="Eukaryota"/>
</dbReference>
<evidence type="ECO:0000313" key="10">
    <source>
        <dbReference type="Proteomes" id="UP000001542"/>
    </source>
</evidence>
<dbReference type="FunCoup" id="A2FDD9">
    <property type="interactions" value="309"/>
</dbReference>
<dbReference type="GO" id="GO:0005788">
    <property type="term" value="C:endoplasmic reticulum lumen"/>
    <property type="evidence" value="ECO:0007669"/>
    <property type="project" value="UniProtKB-SubCell"/>
</dbReference>
<dbReference type="OrthoDB" id="427280at2759"/>
<dbReference type="EC" id="5.3.4.1" evidence="4"/>
<dbReference type="EMBL" id="DS113730">
    <property type="protein sequence ID" value="EAX97090.1"/>
    <property type="molecule type" value="Genomic_DNA"/>
</dbReference>
<dbReference type="SMR" id="A2FDD9"/>
<gene>
    <name evidence="9" type="ORF">TVAG_086290</name>
</gene>
<evidence type="ECO:0000256" key="7">
    <source>
        <dbReference type="ARBA" id="ARBA00023284"/>
    </source>
</evidence>
<dbReference type="InterPro" id="IPR036249">
    <property type="entry name" value="Thioredoxin-like_sf"/>
</dbReference>
<comment type="subcellular location">
    <subcellularLocation>
        <location evidence="2">Endoplasmic reticulum lumen</location>
    </subcellularLocation>
</comment>
<dbReference type="OMA" id="QLANKFE"/>
<dbReference type="PANTHER" id="PTHR18929:SF132">
    <property type="entry name" value="PROTEIN DISULFIDE-ISOMERASE A3"/>
    <property type="match status" value="1"/>
</dbReference>
<dbReference type="AlphaFoldDB" id="A2FDD9"/>
<reference evidence="9" key="2">
    <citation type="journal article" date="2007" name="Science">
        <title>Draft genome sequence of the sexually transmitted pathogen Trichomonas vaginalis.</title>
        <authorList>
            <person name="Carlton J.M."/>
            <person name="Hirt R.P."/>
            <person name="Silva J.C."/>
            <person name="Delcher A.L."/>
            <person name="Schatz M."/>
            <person name="Zhao Q."/>
            <person name="Wortman J.R."/>
            <person name="Bidwell S.L."/>
            <person name="Alsmark U.C.M."/>
            <person name="Besteiro S."/>
            <person name="Sicheritz-Ponten T."/>
            <person name="Noel C.J."/>
            <person name="Dacks J.B."/>
            <person name="Foster P.G."/>
            <person name="Simillion C."/>
            <person name="Van de Peer Y."/>
            <person name="Miranda-Saavedra D."/>
            <person name="Barton G.J."/>
            <person name="Westrop G.D."/>
            <person name="Mueller S."/>
            <person name="Dessi D."/>
            <person name="Fiori P.L."/>
            <person name="Ren Q."/>
            <person name="Paulsen I."/>
            <person name="Zhang H."/>
            <person name="Bastida-Corcuera F.D."/>
            <person name="Simoes-Barbosa A."/>
            <person name="Brown M.T."/>
            <person name="Hayes R.D."/>
            <person name="Mukherjee M."/>
            <person name="Okumura C.Y."/>
            <person name="Schneider R."/>
            <person name="Smith A.J."/>
            <person name="Vanacova S."/>
            <person name="Villalvazo M."/>
            <person name="Haas B.J."/>
            <person name="Pertea M."/>
            <person name="Feldblyum T.V."/>
            <person name="Utterback T.R."/>
            <person name="Shu C.L."/>
            <person name="Osoegawa K."/>
            <person name="de Jong P.J."/>
            <person name="Hrdy I."/>
            <person name="Horvathova L."/>
            <person name="Zubacova Z."/>
            <person name="Dolezal P."/>
            <person name="Malik S.B."/>
            <person name="Logsdon J.M. Jr."/>
            <person name="Henze K."/>
            <person name="Gupta A."/>
            <person name="Wang C.C."/>
            <person name="Dunne R.L."/>
            <person name="Upcroft J.A."/>
            <person name="Upcroft P."/>
            <person name="White O."/>
            <person name="Salzberg S.L."/>
            <person name="Tang P."/>
            <person name="Chiu C.-H."/>
            <person name="Lee Y.-S."/>
            <person name="Embley T.M."/>
            <person name="Coombs G.H."/>
            <person name="Mottram J.C."/>
            <person name="Tachezy J."/>
            <person name="Fraser-Liggett C.M."/>
            <person name="Johnson P.J."/>
        </authorList>
    </citation>
    <scope>NUCLEOTIDE SEQUENCE [LARGE SCALE GENOMIC DNA]</scope>
    <source>
        <strain evidence="9">G3</strain>
    </source>
</reference>
<evidence type="ECO:0000259" key="8">
    <source>
        <dbReference type="Pfam" id="PF00085"/>
    </source>
</evidence>
<dbReference type="Pfam" id="PF00085">
    <property type="entry name" value="Thioredoxin"/>
    <property type="match status" value="1"/>
</dbReference>
<keyword evidence="5" id="KW-0256">Endoplasmic reticulum</keyword>
<dbReference type="GO" id="GO:0003756">
    <property type="term" value="F:protein disulfide isomerase activity"/>
    <property type="evidence" value="ECO:0000318"/>
    <property type="project" value="GO_Central"/>
</dbReference>
<dbReference type="FunFam" id="3.40.30.10:FF:000692">
    <property type="entry name" value="Uncharacterized protein"/>
    <property type="match status" value="1"/>
</dbReference>
<dbReference type="PANTHER" id="PTHR18929">
    <property type="entry name" value="PROTEIN DISULFIDE ISOMERASE"/>
    <property type="match status" value="1"/>
</dbReference>
<dbReference type="CDD" id="cd02981">
    <property type="entry name" value="PDI_b_family"/>
    <property type="match status" value="1"/>
</dbReference>
<evidence type="ECO:0000256" key="5">
    <source>
        <dbReference type="ARBA" id="ARBA00022824"/>
    </source>
</evidence>